<dbReference type="Proteomes" id="UP000744769">
    <property type="component" value="Unassembled WGS sequence"/>
</dbReference>
<sequence>MHFATQASAAHRRRAAALGALAVTGLGVLEATTVRHTARWISRLHEQPAIAADDLVVVALGALTALVTGWALVVLARAIATVLRPVKEPDIAAPEGFSADWARRIAMLLLALTTWQLQPGPAADAAVAAPVAATAPSALGTGHSLLTAPTPACAAPVPGWTPHRPPATAPADRSALLMPCDRAPEPAAEVVVRRGDCLWSIVERHLGPGADAEQVARAVPRWYAVNRAVIGPDPDLIFPGQVLRAPGPVVPGFEGALP</sequence>
<dbReference type="InterPro" id="IPR036779">
    <property type="entry name" value="LysM_dom_sf"/>
</dbReference>
<dbReference type="RefSeq" id="WP_166192290.1">
    <property type="nucleotide sequence ID" value="NZ_JAAOIV010000001.1"/>
</dbReference>
<dbReference type="InterPro" id="IPR018392">
    <property type="entry name" value="LysM"/>
</dbReference>
<evidence type="ECO:0000256" key="1">
    <source>
        <dbReference type="SAM" id="Phobius"/>
    </source>
</evidence>
<dbReference type="CDD" id="cd00118">
    <property type="entry name" value="LysM"/>
    <property type="match status" value="1"/>
</dbReference>
<feature type="transmembrane region" description="Helical" evidence="1">
    <location>
        <begin position="55"/>
        <end position="75"/>
    </location>
</feature>
<proteinExistence type="predicted"/>
<name>A0A967AZ86_9MICO</name>
<reference evidence="2" key="1">
    <citation type="submission" date="2020-03" db="EMBL/GenBank/DDBJ databases">
        <title>Draft sequencing of Calidifontibacter sp. DB0510.</title>
        <authorList>
            <person name="Kim D.-U."/>
        </authorList>
    </citation>
    <scope>NUCLEOTIDE SEQUENCE</scope>
    <source>
        <strain evidence="2">DB0510</strain>
    </source>
</reference>
<dbReference type="Gene3D" id="3.10.350.10">
    <property type="entry name" value="LysM domain"/>
    <property type="match status" value="1"/>
</dbReference>
<dbReference type="AlphaFoldDB" id="A0A967AZ86"/>
<gene>
    <name evidence="2" type="ORF">G9U51_01965</name>
</gene>
<evidence type="ECO:0000313" key="3">
    <source>
        <dbReference type="Proteomes" id="UP000744769"/>
    </source>
</evidence>
<dbReference type="EMBL" id="JAAOIV010000001">
    <property type="protein sequence ID" value="NHN54545.1"/>
    <property type="molecule type" value="Genomic_DNA"/>
</dbReference>
<comment type="caution">
    <text evidence="2">The sequence shown here is derived from an EMBL/GenBank/DDBJ whole genome shotgun (WGS) entry which is preliminary data.</text>
</comment>
<organism evidence="2 3">
    <name type="scientific">Metallococcus carri</name>
    <dbReference type="NCBI Taxonomy" id="1656884"/>
    <lineage>
        <taxon>Bacteria</taxon>
        <taxon>Bacillati</taxon>
        <taxon>Actinomycetota</taxon>
        <taxon>Actinomycetes</taxon>
        <taxon>Micrococcales</taxon>
        <taxon>Dermacoccaceae</taxon>
        <taxon>Metallococcus</taxon>
    </lineage>
</organism>
<keyword evidence="3" id="KW-1185">Reference proteome</keyword>
<keyword evidence="1" id="KW-0472">Membrane</keyword>
<protein>
    <recommendedName>
        <fullName evidence="4">LysM domain-containing protein</fullName>
    </recommendedName>
</protein>
<evidence type="ECO:0000313" key="2">
    <source>
        <dbReference type="EMBL" id="NHN54545.1"/>
    </source>
</evidence>
<accession>A0A967AZ86</accession>
<evidence type="ECO:0008006" key="4">
    <source>
        <dbReference type="Google" id="ProtNLM"/>
    </source>
</evidence>
<keyword evidence="1" id="KW-0812">Transmembrane</keyword>
<keyword evidence="1" id="KW-1133">Transmembrane helix</keyword>